<dbReference type="PANTHER" id="PTHR36917">
    <property type="entry name" value="INTRACELLULAR SEPTATION PROTEIN A-RELATED"/>
    <property type="match status" value="1"/>
</dbReference>
<dbReference type="Proteomes" id="UP000266273">
    <property type="component" value="Unassembled WGS sequence"/>
</dbReference>
<dbReference type="EMBL" id="QXDF01000001">
    <property type="protein sequence ID" value="RIA56287.1"/>
    <property type="molecule type" value="Genomic_DNA"/>
</dbReference>
<comment type="subcellular location">
    <subcellularLocation>
        <location evidence="5">Cell inner membrane</location>
        <topology evidence="5">Multi-pass membrane protein</topology>
    </subcellularLocation>
</comment>
<feature type="transmembrane region" description="Helical" evidence="5">
    <location>
        <begin position="40"/>
        <end position="62"/>
    </location>
</feature>
<feature type="transmembrane region" description="Helical" evidence="5">
    <location>
        <begin position="98"/>
        <end position="118"/>
    </location>
</feature>
<keyword evidence="3 5" id="KW-1133">Transmembrane helix</keyword>
<keyword evidence="1 5" id="KW-1003">Cell membrane</keyword>
<keyword evidence="4 5" id="KW-0472">Membrane</keyword>
<proteinExistence type="inferred from homology"/>
<feature type="transmembrane region" description="Helical" evidence="5">
    <location>
        <begin position="164"/>
        <end position="186"/>
    </location>
</feature>
<comment type="caution">
    <text evidence="6">The sequence shown here is derived from an EMBL/GenBank/DDBJ whole genome shotgun (WGS) entry which is preliminary data.</text>
</comment>
<dbReference type="NCBIfam" id="NF001323">
    <property type="entry name" value="PRK00259.1-1"/>
    <property type="match status" value="1"/>
</dbReference>
<dbReference type="GO" id="GO:0005886">
    <property type="term" value="C:plasma membrane"/>
    <property type="evidence" value="ECO:0007669"/>
    <property type="project" value="UniProtKB-SubCell"/>
</dbReference>
<dbReference type="HAMAP" id="MF_00189">
    <property type="entry name" value="YciB"/>
    <property type="match status" value="1"/>
</dbReference>
<name>A0A397Q9U7_9HYPH</name>
<dbReference type="InterPro" id="IPR006008">
    <property type="entry name" value="YciB"/>
</dbReference>
<organism evidence="6 7">
    <name type="scientific">Dichotomicrobium thermohalophilum</name>
    <dbReference type="NCBI Taxonomy" id="933063"/>
    <lineage>
        <taxon>Bacteria</taxon>
        <taxon>Pseudomonadati</taxon>
        <taxon>Pseudomonadota</taxon>
        <taxon>Alphaproteobacteria</taxon>
        <taxon>Hyphomicrobiales</taxon>
        <taxon>Hyphomicrobiaceae</taxon>
        <taxon>Dichotomicrobium</taxon>
    </lineage>
</organism>
<keyword evidence="5" id="KW-0997">Cell inner membrane</keyword>
<evidence type="ECO:0000256" key="2">
    <source>
        <dbReference type="ARBA" id="ARBA00022692"/>
    </source>
</evidence>
<evidence type="ECO:0000313" key="7">
    <source>
        <dbReference type="Proteomes" id="UP000266273"/>
    </source>
</evidence>
<evidence type="ECO:0000313" key="6">
    <source>
        <dbReference type="EMBL" id="RIA56287.1"/>
    </source>
</evidence>
<protein>
    <recommendedName>
        <fullName evidence="5">Inner membrane-spanning protein YciB</fullName>
    </recommendedName>
</protein>
<feature type="transmembrane region" description="Helical" evidence="5">
    <location>
        <begin position="69"/>
        <end position="86"/>
    </location>
</feature>
<keyword evidence="7" id="KW-1185">Reference proteome</keyword>
<accession>A0A397Q9U7</accession>
<keyword evidence="2 5" id="KW-0812">Transmembrane</keyword>
<evidence type="ECO:0000256" key="1">
    <source>
        <dbReference type="ARBA" id="ARBA00022475"/>
    </source>
</evidence>
<reference evidence="6 7" key="1">
    <citation type="submission" date="2018-08" db="EMBL/GenBank/DDBJ databases">
        <title>Genomic Encyclopedia of Archaeal and Bacterial Type Strains, Phase II (KMG-II): from individual species to whole genera.</title>
        <authorList>
            <person name="Goeker M."/>
        </authorList>
    </citation>
    <scope>NUCLEOTIDE SEQUENCE [LARGE SCALE GENOMIC DNA]</scope>
    <source>
        <strain evidence="6 7">DSM 5002</strain>
    </source>
</reference>
<comment type="similarity">
    <text evidence="5">Belongs to the YciB family.</text>
</comment>
<sequence length="202" mass="22918">MTETPPSQDETMSPSKQGLKLLVEIGPLVVFFIGNTRYDIFVATGAFMAATAVSLLASRLIFKRIPAMPLVTGIFVFIMGGLTLYLHDELFIKLKPTIVNVLFASILLGGLAYGHSLLKYLFSDVFQLLDEGWRKLTLRWALFFLFLAVLNEIVWRFFSTDFWVAFKVFGIMPLTLIFSIMQLGLMQRYQIDASEKRELASQ</sequence>
<dbReference type="AlphaFoldDB" id="A0A397Q9U7"/>
<evidence type="ECO:0000256" key="5">
    <source>
        <dbReference type="HAMAP-Rule" id="MF_00189"/>
    </source>
</evidence>
<evidence type="ECO:0000256" key="4">
    <source>
        <dbReference type="ARBA" id="ARBA00023136"/>
    </source>
</evidence>
<comment type="function">
    <text evidence="5">Plays a role in cell envelope biogenesis, maintenance of cell envelope integrity and membrane homeostasis.</text>
</comment>
<evidence type="ECO:0000256" key="3">
    <source>
        <dbReference type="ARBA" id="ARBA00022989"/>
    </source>
</evidence>
<dbReference type="PANTHER" id="PTHR36917:SF1">
    <property type="entry name" value="INNER MEMBRANE-SPANNING PROTEIN YCIB"/>
    <property type="match status" value="1"/>
</dbReference>
<gene>
    <name evidence="5" type="primary">yciB</name>
    <name evidence="6" type="ORF">BXY53_1390</name>
</gene>
<dbReference type="NCBIfam" id="TIGR00997">
    <property type="entry name" value="ispZ"/>
    <property type="match status" value="1"/>
</dbReference>
<dbReference type="Pfam" id="PF04279">
    <property type="entry name" value="IspA"/>
    <property type="match status" value="1"/>
</dbReference>
<feature type="transmembrane region" description="Helical" evidence="5">
    <location>
        <begin position="138"/>
        <end position="158"/>
    </location>
</feature>
<dbReference type="RefSeq" id="WP_210209162.1">
    <property type="nucleotide sequence ID" value="NZ_QXDF01000001.1"/>
</dbReference>